<reference evidence="1" key="2">
    <citation type="journal article" date="2015" name="Fish Shellfish Immunol.">
        <title>Early steps in the European eel (Anguilla anguilla)-Vibrio vulnificus interaction in the gills: Role of the RtxA13 toxin.</title>
        <authorList>
            <person name="Callol A."/>
            <person name="Pajuelo D."/>
            <person name="Ebbesson L."/>
            <person name="Teles M."/>
            <person name="MacKenzie S."/>
            <person name="Amaro C."/>
        </authorList>
    </citation>
    <scope>NUCLEOTIDE SEQUENCE</scope>
</reference>
<sequence length="24" mass="2745">MQVPSNLTENEPGVISPYCRSYIF</sequence>
<dbReference type="AlphaFoldDB" id="A0A0E9VD52"/>
<reference evidence="1" key="1">
    <citation type="submission" date="2014-11" db="EMBL/GenBank/DDBJ databases">
        <authorList>
            <person name="Amaro Gonzalez C."/>
        </authorList>
    </citation>
    <scope>NUCLEOTIDE SEQUENCE</scope>
</reference>
<dbReference type="EMBL" id="GBXM01032646">
    <property type="protein sequence ID" value="JAH75931.1"/>
    <property type="molecule type" value="Transcribed_RNA"/>
</dbReference>
<organism evidence="1">
    <name type="scientific">Anguilla anguilla</name>
    <name type="common">European freshwater eel</name>
    <name type="synonym">Muraena anguilla</name>
    <dbReference type="NCBI Taxonomy" id="7936"/>
    <lineage>
        <taxon>Eukaryota</taxon>
        <taxon>Metazoa</taxon>
        <taxon>Chordata</taxon>
        <taxon>Craniata</taxon>
        <taxon>Vertebrata</taxon>
        <taxon>Euteleostomi</taxon>
        <taxon>Actinopterygii</taxon>
        <taxon>Neopterygii</taxon>
        <taxon>Teleostei</taxon>
        <taxon>Anguilliformes</taxon>
        <taxon>Anguillidae</taxon>
        <taxon>Anguilla</taxon>
    </lineage>
</organism>
<accession>A0A0E9VD52</accession>
<protein>
    <submittedName>
        <fullName evidence="1">Uncharacterized protein</fullName>
    </submittedName>
</protein>
<evidence type="ECO:0000313" key="1">
    <source>
        <dbReference type="EMBL" id="JAH75931.1"/>
    </source>
</evidence>
<proteinExistence type="predicted"/>
<name>A0A0E9VD52_ANGAN</name>